<accession>A0ABR6F0S1</accession>
<dbReference type="EMBL" id="WNXC01000005">
    <property type="protein sequence ID" value="MBB2150283.1"/>
    <property type="molecule type" value="Genomic_DNA"/>
</dbReference>
<comment type="caution">
    <text evidence="2">The sequence shown here is derived from an EMBL/GenBank/DDBJ whole genome shotgun (WGS) entry which is preliminary data.</text>
</comment>
<feature type="chain" id="PRO_5045517658" description="DUF1080 domain-containing protein" evidence="1">
    <location>
        <begin position="24"/>
        <end position="232"/>
    </location>
</feature>
<proteinExistence type="predicted"/>
<gene>
    <name evidence="2" type="ORF">GM920_15390</name>
</gene>
<evidence type="ECO:0000256" key="1">
    <source>
        <dbReference type="SAM" id="SignalP"/>
    </source>
</evidence>
<evidence type="ECO:0008006" key="4">
    <source>
        <dbReference type="Google" id="ProtNLM"/>
    </source>
</evidence>
<dbReference type="RefSeq" id="WP_182959071.1">
    <property type="nucleotide sequence ID" value="NZ_WNXC01000005.1"/>
</dbReference>
<dbReference type="Proteomes" id="UP000636110">
    <property type="component" value="Unassembled WGS sequence"/>
</dbReference>
<reference evidence="2 3" key="1">
    <citation type="submission" date="2019-11" db="EMBL/GenBank/DDBJ databases">
        <title>Description of Pedobacter sp. LMG 31462T.</title>
        <authorList>
            <person name="Carlier A."/>
            <person name="Qi S."/>
            <person name="Vandamme P."/>
        </authorList>
    </citation>
    <scope>NUCLEOTIDE SEQUENCE [LARGE SCALE GENOMIC DNA]</scope>
    <source>
        <strain evidence="2 3">LMG 31462</strain>
    </source>
</reference>
<keyword evidence="3" id="KW-1185">Reference proteome</keyword>
<organism evidence="2 3">
    <name type="scientific">Pedobacter gandavensis</name>
    <dbReference type="NCBI Taxonomy" id="2679963"/>
    <lineage>
        <taxon>Bacteria</taxon>
        <taxon>Pseudomonadati</taxon>
        <taxon>Bacteroidota</taxon>
        <taxon>Sphingobacteriia</taxon>
        <taxon>Sphingobacteriales</taxon>
        <taxon>Sphingobacteriaceae</taxon>
        <taxon>Pedobacter</taxon>
    </lineage>
</organism>
<dbReference type="Gene3D" id="2.60.120.560">
    <property type="entry name" value="Exo-inulinase, domain 1"/>
    <property type="match status" value="1"/>
</dbReference>
<protein>
    <recommendedName>
        <fullName evidence="4">DUF1080 domain-containing protein</fullName>
    </recommendedName>
</protein>
<evidence type="ECO:0000313" key="3">
    <source>
        <dbReference type="Proteomes" id="UP000636110"/>
    </source>
</evidence>
<name>A0ABR6F0S1_9SPHI</name>
<sequence length="232" mass="26659">MMKFPVFILSLFLAVNTVFTSNAQSKLIFEQDFKKNQLQKKWLTVNGSWEIKDAELHASKDINWAILLANKPLPEDYILTFSAIAEPKTYLFEVMLNLNGSKFLGILLNQLENRVAIEDRSLFANLENRGSFIHSSGHIGTMPKVKRTTQHDWQDWKIQRSGNQFFIWINQEAVISFKDSTGFVKPKGQFGFAFNGKGAIKNLKLWKLKGESALPPQNFKNLPLIKPFFVFE</sequence>
<keyword evidence="1" id="KW-0732">Signal</keyword>
<evidence type="ECO:0000313" key="2">
    <source>
        <dbReference type="EMBL" id="MBB2150283.1"/>
    </source>
</evidence>
<feature type="signal peptide" evidence="1">
    <location>
        <begin position="1"/>
        <end position="23"/>
    </location>
</feature>